<feature type="region of interest" description="Disordered" evidence="1">
    <location>
        <begin position="937"/>
        <end position="961"/>
    </location>
</feature>
<feature type="compositionally biased region" description="Low complexity" evidence="1">
    <location>
        <begin position="1282"/>
        <end position="1294"/>
    </location>
</feature>
<accession>A0AA85KFV4</accession>
<feature type="compositionally biased region" description="Polar residues" evidence="1">
    <location>
        <begin position="1540"/>
        <end position="1576"/>
    </location>
</feature>
<protein>
    <submittedName>
        <fullName evidence="3">Uncharacterized protein</fullName>
    </submittedName>
</protein>
<feature type="region of interest" description="Disordered" evidence="1">
    <location>
        <begin position="1540"/>
        <end position="1590"/>
    </location>
</feature>
<dbReference type="Proteomes" id="UP000050795">
    <property type="component" value="Unassembled WGS sequence"/>
</dbReference>
<dbReference type="WBParaSite" id="TREG1_80220.2">
    <property type="protein sequence ID" value="TREG1_80220.2"/>
    <property type="gene ID" value="TREG1_80220"/>
</dbReference>
<sequence>MMDYARIHYCSTAELIPREMCLTIPLGELILGEKMDKSSSSSSKELNPIIRNASTLPRTGNSLIISSSSSSSPVNKDGYHTKFTVVNGQTHSPTLQKNNITYKSNGNNVSVNNSGDNYINNVKNGIMDSHTITTTANAHNNISNQKSFIPVYRGNFIETTPSPVNISSILLLQNNHISPKINENSKRELNEPTRNKDTDEGYKYFKNIKSTSVTNLTQPTYGYNQNSKLITYGNNNNNNNEIHSPLMNKSSIVLGENLDSPSTTDISNFSEEIMHNEVYLRPKITIIRENNSNYNNSNTNNNHIKTNSYPELPTSYESSNKKKNVQFRHSMINSSLAVSSQSPQLNRSPESLSHENNAAPTTTHNNNSSSSNSNNNISWKINQPTLYSYDKATGGKSTPRIEIENEGSNSRLHNIHEVNEIYWRNLNDVADKQYNSNEELIIDASDSERMLQIGNNNNNNNNRNNNNNMDNINKNYNNPRMPNSHKHYGHYKSTPDINTPLVTRRRPLPQLSKVNEEYVTHIARPLKPEFTHNTNGNIISSSECDLYNMLASEKLNHRRYSEEDPLQQITTHGSQQSLLHQAYNRHSYHPPSQSNNPLGDLGIDQNNNSLISNSRTNSYEKITNTTGSDHLLNGSTVQPVIMQRHHPTHHPELRKLSNTNTKVFCDNYENLCDQCTTVHGTTFLPSNPTGNNWKSHLGLYASDETLAQSMKSSTSGYEIINGHLNNSQVSFHNSGYDTGNTTTANNQSNNNNNYYIDIKSNGVYRKINQKQNNRVLPRRPHSLIQDYYNWDAPNSCDDLPCTNCHYNTYTNASSNKNNNNKNSIDNYPTSMYNDPYGVRSVTPSAFNKYEPYSQHVYNTVTGASMTGNNINKGELFLYDYRCSDEIAKKTGTWTCTDREMNFHPDSYIANKRKNAPLYGGNYQRPIDLMNLRHSPTDGNLHLSTNHNHNSHHNTSCLSNINSNNNNNNNNNNCNHINNNNTINNSQSLSPLSFSLSSHQRQSFKQTSYPQDVNNSLTDICSACSSLSDYTTNGNNYSCQNNTCSSLYNGRTSPGTNWLTSGSSGKGGSTCARHRNLPSLPNLNENQQHQLQHTRTLTPSQMNIPTVAWRVKDAKEHYYDKKLLRLIEQLPRERQNSIGLILLAMDVKLINRNSIKPNHNNNNNNSDDNDIYCGGLEYRLREALELVQPKKPAQNNNYETSLHTTEFSNKSFPNKIVDVRTRKNLNEITNHSVNHHQQQQQRKDESPVKEDGRESGIDPDTLDEVSTPILGNSLSLNDMKYTNGSSNNNNAGKSNTLTDEINKPNVITVLRRLARCLAIRIANKRHNLASANQHVARNSIEEKLLRYRLSELNMDSGYSDGLMNSWNSLNSTEPNRGTIVNRFDRWHNNTIAVIQLLCQLARRLATLDAQLYHCSKHTYQDSVVLLCNQEVNQSPLFSSVTNITGLNVSSSPALSSSLPHELFHEFDKTNGSNKNEKIQILEQQRQLITQIKEAQSLRAELETCRRRLLESIPPNLKCDLTHTILGKLGRDFNDEKSNCKLSGDNNTNNHSASLHNSNENTLNDFSESPSTVSPNRRQQQQQQNGDNKIDMHGKTLTITYDNDNNNNNNDDEGSLNCQEKSLTLTPTTTTSQFLRQRVAEHLIEFLNWFVLSQIFETEIKVDQDLWESIQDELRLELSY</sequence>
<keyword evidence="2" id="KW-1185">Reference proteome</keyword>
<organism evidence="2 3">
    <name type="scientific">Trichobilharzia regenti</name>
    <name type="common">Nasal bird schistosome</name>
    <dbReference type="NCBI Taxonomy" id="157069"/>
    <lineage>
        <taxon>Eukaryota</taxon>
        <taxon>Metazoa</taxon>
        <taxon>Spiralia</taxon>
        <taxon>Lophotrochozoa</taxon>
        <taxon>Platyhelminthes</taxon>
        <taxon>Trematoda</taxon>
        <taxon>Digenea</taxon>
        <taxon>Strigeidida</taxon>
        <taxon>Schistosomatoidea</taxon>
        <taxon>Schistosomatidae</taxon>
        <taxon>Trichobilharzia</taxon>
    </lineage>
</organism>
<feature type="compositionally biased region" description="Polar residues" evidence="1">
    <location>
        <begin position="1268"/>
        <end position="1281"/>
    </location>
</feature>
<evidence type="ECO:0000313" key="3">
    <source>
        <dbReference type="WBParaSite" id="TREG1_80220.2"/>
    </source>
</evidence>
<feature type="region of interest" description="Disordered" evidence="1">
    <location>
        <begin position="335"/>
        <end position="379"/>
    </location>
</feature>
<evidence type="ECO:0000313" key="2">
    <source>
        <dbReference type="Proteomes" id="UP000050795"/>
    </source>
</evidence>
<feature type="compositionally biased region" description="Low complexity" evidence="1">
    <location>
        <begin position="939"/>
        <end position="961"/>
    </location>
</feature>
<feature type="region of interest" description="Disordered" evidence="1">
    <location>
        <begin position="586"/>
        <end position="614"/>
    </location>
</feature>
<feature type="compositionally biased region" description="Basic and acidic residues" evidence="1">
    <location>
        <begin position="1240"/>
        <end position="1255"/>
    </location>
</feature>
<feature type="compositionally biased region" description="Low complexity" evidence="1">
    <location>
        <begin position="1081"/>
        <end position="1090"/>
    </location>
</feature>
<feature type="region of interest" description="Disordered" evidence="1">
    <location>
        <begin position="452"/>
        <end position="473"/>
    </location>
</feature>
<feature type="compositionally biased region" description="Polar residues" evidence="1">
    <location>
        <begin position="604"/>
        <end position="614"/>
    </location>
</feature>
<feature type="compositionally biased region" description="Low complexity" evidence="1">
    <location>
        <begin position="291"/>
        <end position="308"/>
    </location>
</feature>
<feature type="compositionally biased region" description="Polar residues" evidence="1">
    <location>
        <begin position="335"/>
        <end position="364"/>
    </location>
</feature>
<name>A0AA85KFV4_TRIRE</name>
<feature type="region of interest" description="Disordered" evidence="1">
    <location>
        <begin position="291"/>
        <end position="318"/>
    </location>
</feature>
<feature type="compositionally biased region" description="Low complexity" evidence="1">
    <location>
        <begin position="365"/>
        <end position="376"/>
    </location>
</feature>
<feature type="compositionally biased region" description="Low complexity" evidence="1">
    <location>
        <begin position="455"/>
        <end position="473"/>
    </location>
</feature>
<proteinExistence type="predicted"/>
<reference evidence="3" key="2">
    <citation type="submission" date="2023-11" db="UniProtKB">
        <authorList>
            <consortium name="WormBaseParasite"/>
        </authorList>
    </citation>
    <scope>IDENTIFICATION</scope>
</reference>
<feature type="region of interest" description="Disordered" evidence="1">
    <location>
        <begin position="1230"/>
        <end position="1297"/>
    </location>
</feature>
<reference evidence="2" key="1">
    <citation type="submission" date="2022-06" db="EMBL/GenBank/DDBJ databases">
        <authorList>
            <person name="Berger JAMES D."/>
            <person name="Berger JAMES D."/>
        </authorList>
    </citation>
    <scope>NUCLEOTIDE SEQUENCE [LARGE SCALE GENOMIC DNA]</scope>
</reference>
<feature type="region of interest" description="Disordered" evidence="1">
    <location>
        <begin position="1060"/>
        <end position="1090"/>
    </location>
</feature>
<evidence type="ECO:0000256" key="1">
    <source>
        <dbReference type="SAM" id="MobiDB-lite"/>
    </source>
</evidence>